<dbReference type="InterPro" id="IPR023393">
    <property type="entry name" value="START-like_dom_sf"/>
</dbReference>
<evidence type="ECO:0000313" key="2">
    <source>
        <dbReference type="Proteomes" id="UP000306628"/>
    </source>
</evidence>
<keyword evidence="2" id="KW-1185">Reference proteome</keyword>
<proteinExistence type="predicted"/>
<protein>
    <recommendedName>
        <fullName evidence="3">SRPBCC family protein</fullName>
    </recommendedName>
</protein>
<dbReference type="EMBL" id="VCKX01000114">
    <property type="protein sequence ID" value="TMR29714.1"/>
    <property type="molecule type" value="Genomic_DNA"/>
</dbReference>
<name>A0A5S4GB22_9ACTN</name>
<accession>A0A5S4GB22</accession>
<dbReference type="RefSeq" id="WP_138693444.1">
    <property type="nucleotide sequence ID" value="NZ_JBHSAZ010000046.1"/>
</dbReference>
<gene>
    <name evidence="1" type="ORF">ETD85_31485</name>
</gene>
<dbReference type="Proteomes" id="UP000306628">
    <property type="component" value="Unassembled WGS sequence"/>
</dbReference>
<evidence type="ECO:0008006" key="3">
    <source>
        <dbReference type="Google" id="ProtNLM"/>
    </source>
</evidence>
<sequence length="156" mass="17321">MTHPELDPIDRLAVLAAALPGATVGQRRIAAPFDTVWRVIADLENSTPRYEPGVAQVRVIEQRGEFLRVLVRDTAGGEDTMDARLRPGWCLMQSATIVIAFAARRVGEETLLAHLEHQRDRTPAPGPSESQLHRAALAKIDRELHTIEKLATRPEH</sequence>
<organism evidence="1 2">
    <name type="scientific">Nonomuraea zeae</name>
    <dbReference type="NCBI Taxonomy" id="1642303"/>
    <lineage>
        <taxon>Bacteria</taxon>
        <taxon>Bacillati</taxon>
        <taxon>Actinomycetota</taxon>
        <taxon>Actinomycetes</taxon>
        <taxon>Streptosporangiales</taxon>
        <taxon>Streptosporangiaceae</taxon>
        <taxon>Nonomuraea</taxon>
    </lineage>
</organism>
<reference evidence="1 2" key="1">
    <citation type="submission" date="2019-05" db="EMBL/GenBank/DDBJ databases">
        <title>Draft genome sequence of Nonomuraea zeae DSM 100528.</title>
        <authorList>
            <person name="Saricaoglu S."/>
            <person name="Isik K."/>
        </authorList>
    </citation>
    <scope>NUCLEOTIDE SEQUENCE [LARGE SCALE GENOMIC DNA]</scope>
    <source>
        <strain evidence="1 2">DSM 100528</strain>
    </source>
</reference>
<dbReference type="OrthoDB" id="3695461at2"/>
<dbReference type="SUPFAM" id="SSF55961">
    <property type="entry name" value="Bet v1-like"/>
    <property type="match status" value="1"/>
</dbReference>
<dbReference type="AlphaFoldDB" id="A0A5S4GB22"/>
<comment type="caution">
    <text evidence="1">The sequence shown here is derived from an EMBL/GenBank/DDBJ whole genome shotgun (WGS) entry which is preliminary data.</text>
</comment>
<dbReference type="Gene3D" id="3.30.530.20">
    <property type="match status" value="1"/>
</dbReference>
<evidence type="ECO:0000313" key="1">
    <source>
        <dbReference type="EMBL" id="TMR29714.1"/>
    </source>
</evidence>